<accession>A0A5J5F131</accession>
<evidence type="ECO:0000313" key="5">
    <source>
        <dbReference type="Proteomes" id="UP000326924"/>
    </source>
</evidence>
<name>A0A5J5F131_9PEZI</name>
<feature type="domain" description="RING-type" evidence="3">
    <location>
        <begin position="129"/>
        <end position="177"/>
    </location>
</feature>
<dbReference type="GO" id="GO:0008270">
    <property type="term" value="F:zinc ion binding"/>
    <property type="evidence" value="ECO:0007669"/>
    <property type="project" value="UniProtKB-KW"/>
</dbReference>
<gene>
    <name evidence="4" type="ORF">FN846DRAFT_1009174</name>
</gene>
<keyword evidence="1" id="KW-0863">Zinc-finger</keyword>
<protein>
    <recommendedName>
        <fullName evidence="3">RING-type domain-containing protein</fullName>
    </recommendedName>
</protein>
<dbReference type="InterPro" id="IPR013083">
    <property type="entry name" value="Znf_RING/FYVE/PHD"/>
</dbReference>
<dbReference type="InParanoid" id="A0A5J5F131"/>
<feature type="compositionally biased region" description="Polar residues" evidence="2">
    <location>
        <begin position="9"/>
        <end position="19"/>
    </location>
</feature>
<dbReference type="SMART" id="SM00184">
    <property type="entry name" value="RING"/>
    <property type="match status" value="1"/>
</dbReference>
<feature type="compositionally biased region" description="Polar residues" evidence="2">
    <location>
        <begin position="81"/>
        <end position="93"/>
    </location>
</feature>
<evidence type="ECO:0000313" key="4">
    <source>
        <dbReference type="EMBL" id="KAA8909302.1"/>
    </source>
</evidence>
<dbReference type="Gene3D" id="3.30.40.10">
    <property type="entry name" value="Zinc/RING finger domain, C3HC4 (zinc finger)"/>
    <property type="match status" value="1"/>
</dbReference>
<feature type="region of interest" description="Disordered" evidence="2">
    <location>
        <begin position="1"/>
        <end position="123"/>
    </location>
</feature>
<evidence type="ECO:0000259" key="3">
    <source>
        <dbReference type="PROSITE" id="PS50089"/>
    </source>
</evidence>
<evidence type="ECO:0000256" key="2">
    <source>
        <dbReference type="SAM" id="MobiDB-lite"/>
    </source>
</evidence>
<dbReference type="PANTHER" id="PTHR12109">
    <property type="entry name" value="RING FINGER PROTEIN 141-RELATED"/>
    <property type="match status" value="1"/>
</dbReference>
<feature type="compositionally biased region" description="Low complexity" evidence="2">
    <location>
        <begin position="95"/>
        <end position="123"/>
    </location>
</feature>
<dbReference type="Proteomes" id="UP000326924">
    <property type="component" value="Unassembled WGS sequence"/>
</dbReference>
<organism evidence="4 5">
    <name type="scientific">Sphaerosporella brunnea</name>
    <dbReference type="NCBI Taxonomy" id="1250544"/>
    <lineage>
        <taxon>Eukaryota</taxon>
        <taxon>Fungi</taxon>
        <taxon>Dikarya</taxon>
        <taxon>Ascomycota</taxon>
        <taxon>Pezizomycotina</taxon>
        <taxon>Pezizomycetes</taxon>
        <taxon>Pezizales</taxon>
        <taxon>Pyronemataceae</taxon>
        <taxon>Sphaerosporella</taxon>
    </lineage>
</organism>
<dbReference type="InterPro" id="IPR047126">
    <property type="entry name" value="RNF141-like"/>
</dbReference>
<dbReference type="AlphaFoldDB" id="A0A5J5F131"/>
<dbReference type="InterPro" id="IPR001841">
    <property type="entry name" value="Znf_RING"/>
</dbReference>
<keyword evidence="1" id="KW-0479">Metal-binding</keyword>
<evidence type="ECO:0000256" key="1">
    <source>
        <dbReference type="PROSITE-ProRule" id="PRU00175"/>
    </source>
</evidence>
<dbReference type="Pfam" id="PF13920">
    <property type="entry name" value="zf-C3HC4_3"/>
    <property type="match status" value="1"/>
</dbReference>
<proteinExistence type="predicted"/>
<feature type="compositionally biased region" description="Basic residues" evidence="2">
    <location>
        <begin position="42"/>
        <end position="56"/>
    </location>
</feature>
<feature type="compositionally biased region" description="Low complexity" evidence="2">
    <location>
        <begin position="57"/>
        <end position="79"/>
    </location>
</feature>
<dbReference type="PROSITE" id="PS50089">
    <property type="entry name" value="ZF_RING_2"/>
    <property type="match status" value="1"/>
</dbReference>
<keyword evidence="5" id="KW-1185">Reference proteome</keyword>
<sequence length="334" mass="36974">MIMMRHQIDQITPNNSKPKSPQIRRKSPSQALHHILSISKIQKSRKTLKKRKKKKPMSSSSSSHNSPSQPTTTRSSPGSLNPENSSSSTQPSFHTADTSAPSSPTSFHTADTPATAQQAPTGTPSPTLCSVCYEPLTPSTVATLSPCNHATLCSNCVTHWLSNQSAQSLPKTCPLCRSPITAITTASGTNPVAQSRPNDPIYFRIDLPGDYDMVPELQDLLRWRPRRLSGYHWDVEGEEEVVEGEEEGGEVVEEEVVEDGDYVLLAVQGGGGPIMLGNEIIEGLDRELDEPQLNQLLDAVDTAMERGGISGFRRFHDQLQERERRERERRERER</sequence>
<dbReference type="SUPFAM" id="SSF57850">
    <property type="entry name" value="RING/U-box"/>
    <property type="match status" value="1"/>
</dbReference>
<dbReference type="EMBL" id="VXIS01000059">
    <property type="protein sequence ID" value="KAA8909302.1"/>
    <property type="molecule type" value="Genomic_DNA"/>
</dbReference>
<comment type="caution">
    <text evidence="4">The sequence shown here is derived from an EMBL/GenBank/DDBJ whole genome shotgun (WGS) entry which is preliminary data.</text>
</comment>
<reference evidence="4 5" key="1">
    <citation type="submission" date="2019-09" db="EMBL/GenBank/DDBJ databases">
        <title>Draft genome of the ectomycorrhizal ascomycete Sphaerosporella brunnea.</title>
        <authorList>
            <consortium name="DOE Joint Genome Institute"/>
            <person name="Benucci G.M."/>
            <person name="Marozzi G."/>
            <person name="Antonielli L."/>
            <person name="Sanchez S."/>
            <person name="Marco P."/>
            <person name="Wang X."/>
            <person name="Falini L.B."/>
            <person name="Barry K."/>
            <person name="Haridas S."/>
            <person name="Lipzen A."/>
            <person name="Labutti K."/>
            <person name="Grigoriev I.V."/>
            <person name="Murat C."/>
            <person name="Martin F."/>
            <person name="Albertini E."/>
            <person name="Donnini D."/>
            <person name="Bonito G."/>
        </authorList>
    </citation>
    <scope>NUCLEOTIDE SEQUENCE [LARGE SCALE GENOMIC DNA]</scope>
    <source>
        <strain evidence="4 5">Sb_GMNB300</strain>
    </source>
</reference>
<keyword evidence="1" id="KW-0862">Zinc</keyword>